<feature type="compositionally biased region" description="Polar residues" evidence="1">
    <location>
        <begin position="11"/>
        <end position="43"/>
    </location>
</feature>
<dbReference type="EMBL" id="CP143789">
    <property type="protein sequence ID" value="WVN89991.1"/>
    <property type="molecule type" value="Genomic_DNA"/>
</dbReference>
<reference evidence="2" key="2">
    <citation type="journal article" date="2022" name="Elife">
        <title>Obligate sexual reproduction of a homothallic fungus closely related to the Cryptococcus pathogenic species complex.</title>
        <authorList>
            <person name="Passer A.R."/>
            <person name="Clancey S.A."/>
            <person name="Shea T."/>
            <person name="David-Palma M."/>
            <person name="Averette A.F."/>
            <person name="Boekhout T."/>
            <person name="Porcel B.M."/>
            <person name="Nowrousian M."/>
            <person name="Cuomo C.A."/>
            <person name="Sun S."/>
            <person name="Heitman J."/>
            <person name="Coelho M.A."/>
        </authorList>
    </citation>
    <scope>NUCLEOTIDE SEQUENCE</scope>
    <source>
        <strain evidence="2">CBS 7841</strain>
    </source>
</reference>
<dbReference type="AlphaFoldDB" id="A0AAJ8JWU9"/>
<dbReference type="Proteomes" id="UP000094043">
    <property type="component" value="Chromosome 6"/>
</dbReference>
<proteinExistence type="predicted"/>
<evidence type="ECO:0000313" key="3">
    <source>
        <dbReference type="Proteomes" id="UP000094043"/>
    </source>
</evidence>
<sequence length="179" mass="19973">MDDTYAPGAYFSSTGADPSQNTFAGPSSLSQGGTTPQTTCNAYSGGSTVQGSLPPWQVDHNKNTDQYLKDNGIDKEELNGNENELFIALYTYPRHRTKDQKKLVSGLQAGVRKRRGREREIAGIFRQFREASRSQDETTQEATAREGTDRGLPCNPRARPCVVWSGWLGSTRMCYWIRQ</sequence>
<dbReference type="GeneID" id="91089430"/>
<evidence type="ECO:0000256" key="1">
    <source>
        <dbReference type="SAM" id="MobiDB-lite"/>
    </source>
</evidence>
<reference evidence="2" key="1">
    <citation type="submission" date="2016-06" db="EMBL/GenBank/DDBJ databases">
        <authorList>
            <person name="Cuomo C."/>
            <person name="Litvintseva A."/>
            <person name="Heitman J."/>
            <person name="Chen Y."/>
            <person name="Sun S."/>
            <person name="Springer D."/>
            <person name="Dromer F."/>
            <person name="Young S."/>
            <person name="Zeng Q."/>
            <person name="Chapman S."/>
            <person name="Gujja S."/>
            <person name="Saif S."/>
            <person name="Birren B."/>
        </authorList>
    </citation>
    <scope>NUCLEOTIDE SEQUENCE</scope>
    <source>
        <strain evidence="2">CBS 7841</strain>
    </source>
</reference>
<dbReference type="RefSeq" id="XP_066070691.1">
    <property type="nucleotide sequence ID" value="XM_066214594.1"/>
</dbReference>
<dbReference type="KEGG" id="cdep:91089430"/>
<evidence type="ECO:0000313" key="2">
    <source>
        <dbReference type="EMBL" id="WVN89991.1"/>
    </source>
</evidence>
<accession>A0AAJ8JWU9</accession>
<keyword evidence="3" id="KW-1185">Reference proteome</keyword>
<reference evidence="2" key="3">
    <citation type="submission" date="2024-01" db="EMBL/GenBank/DDBJ databases">
        <authorList>
            <person name="Coelho M.A."/>
            <person name="David-Palma M."/>
            <person name="Shea T."/>
            <person name="Sun S."/>
            <person name="Cuomo C.A."/>
            <person name="Heitman J."/>
        </authorList>
    </citation>
    <scope>NUCLEOTIDE SEQUENCE</scope>
    <source>
        <strain evidence="2">CBS 7841</strain>
    </source>
</reference>
<name>A0AAJ8JWU9_9TREE</name>
<gene>
    <name evidence="2" type="ORF">L203_105221</name>
</gene>
<protein>
    <submittedName>
        <fullName evidence="2">Uncharacterized protein</fullName>
    </submittedName>
</protein>
<feature type="region of interest" description="Disordered" evidence="1">
    <location>
        <begin position="130"/>
        <end position="151"/>
    </location>
</feature>
<organism evidence="2 3">
    <name type="scientific">Cryptococcus depauperatus CBS 7841</name>
    <dbReference type="NCBI Taxonomy" id="1295531"/>
    <lineage>
        <taxon>Eukaryota</taxon>
        <taxon>Fungi</taxon>
        <taxon>Dikarya</taxon>
        <taxon>Basidiomycota</taxon>
        <taxon>Agaricomycotina</taxon>
        <taxon>Tremellomycetes</taxon>
        <taxon>Tremellales</taxon>
        <taxon>Cryptococcaceae</taxon>
        <taxon>Cryptococcus</taxon>
    </lineage>
</organism>
<feature type="region of interest" description="Disordered" evidence="1">
    <location>
        <begin position="1"/>
        <end position="43"/>
    </location>
</feature>